<accession>A0A381E6I3</accession>
<dbReference type="EMBL" id="UFUW01000001">
    <property type="protein sequence ID" value="SUX21954.1"/>
    <property type="molecule type" value="Genomic_DNA"/>
</dbReference>
<dbReference type="Proteomes" id="UP000254572">
    <property type="component" value="Unassembled WGS sequence"/>
</dbReference>
<feature type="transmembrane region" description="Helical" evidence="1">
    <location>
        <begin position="67"/>
        <end position="86"/>
    </location>
</feature>
<organism evidence="2 3">
    <name type="scientific">Cardiobacterium valvarum</name>
    <dbReference type="NCBI Taxonomy" id="194702"/>
    <lineage>
        <taxon>Bacteria</taxon>
        <taxon>Pseudomonadati</taxon>
        <taxon>Pseudomonadota</taxon>
        <taxon>Gammaproteobacteria</taxon>
        <taxon>Cardiobacteriales</taxon>
        <taxon>Cardiobacteriaceae</taxon>
        <taxon>Cardiobacterium</taxon>
    </lineage>
</organism>
<gene>
    <name evidence="2" type="ORF">NCTC13294_01131</name>
</gene>
<feature type="transmembrane region" description="Helical" evidence="1">
    <location>
        <begin position="38"/>
        <end position="55"/>
    </location>
</feature>
<dbReference type="AlphaFoldDB" id="A0A381E6I3"/>
<keyword evidence="3" id="KW-1185">Reference proteome</keyword>
<evidence type="ECO:0000256" key="1">
    <source>
        <dbReference type="SAM" id="Phobius"/>
    </source>
</evidence>
<proteinExistence type="predicted"/>
<name>A0A381E6I3_9GAMM</name>
<evidence type="ECO:0000313" key="3">
    <source>
        <dbReference type="Proteomes" id="UP000254572"/>
    </source>
</evidence>
<reference evidence="2 3" key="1">
    <citation type="submission" date="2018-06" db="EMBL/GenBank/DDBJ databases">
        <authorList>
            <consortium name="Pathogen Informatics"/>
            <person name="Doyle S."/>
        </authorList>
    </citation>
    <scope>NUCLEOTIDE SEQUENCE [LARGE SCALE GENOMIC DNA]</scope>
    <source>
        <strain evidence="2 3">NCTC13294</strain>
    </source>
</reference>
<keyword evidence="1" id="KW-1133">Transmembrane helix</keyword>
<protein>
    <submittedName>
        <fullName evidence="2">Uncharacterized protein</fullName>
    </submittedName>
</protein>
<sequence length="92" mass="11078">MGKIETLCLFIMIDIYTYIFFAGMLFQDYYWNVFRYNFIPVMIVTYLIIIILFSIKKTSKALSYPVVRMLFAFLLLLSRVIVYFFVQALLFH</sequence>
<keyword evidence="1" id="KW-0812">Transmembrane</keyword>
<evidence type="ECO:0000313" key="2">
    <source>
        <dbReference type="EMBL" id="SUX21954.1"/>
    </source>
</evidence>
<keyword evidence="1" id="KW-0472">Membrane</keyword>
<feature type="transmembrane region" description="Helical" evidence="1">
    <location>
        <begin position="7"/>
        <end position="26"/>
    </location>
</feature>